<sequence>MPHPSPTASLPARTLRLLAAAAVLACSFAAPAQTVQEHVHGHGHEVMPFDLGKTVHIFRMTEDGGIQQVVVRGDAADPEQVRMIQHHLALEASDFQQGNFADPGHLHGPAMPGLRELEQGARRMQITYRPLPNGGEIRFRAKDIKLVTAVHRWFGAQLSEHGADARSE</sequence>
<dbReference type="RefSeq" id="WP_201177625.1">
    <property type="nucleotide sequence ID" value="NZ_JAEPWM010000016.1"/>
</dbReference>
<proteinExistence type="predicted"/>
<reference evidence="2" key="2">
    <citation type="submission" date="2021-01" db="EMBL/GenBank/DDBJ databases">
        <authorList>
            <person name="Kang M."/>
        </authorList>
    </citation>
    <scope>NUCLEOTIDE SEQUENCE</scope>
    <source>
        <strain evidence="2">KACC 17527</strain>
    </source>
</reference>
<reference evidence="2" key="1">
    <citation type="journal article" date="2012" name="J. Microbiol. Biotechnol.">
        <title>Ramlibacter ginsenosidimutans sp. nov., with ginsenoside-converting activity.</title>
        <authorList>
            <person name="Wang L."/>
            <person name="An D.S."/>
            <person name="Kim S.G."/>
            <person name="Jin F.X."/>
            <person name="Kim S.C."/>
            <person name="Lee S.T."/>
            <person name="Im W.T."/>
        </authorList>
    </citation>
    <scope>NUCLEOTIDE SEQUENCE</scope>
    <source>
        <strain evidence="2">KACC 17527</strain>
    </source>
</reference>
<feature type="chain" id="PRO_5037827576" evidence="1">
    <location>
        <begin position="33"/>
        <end position="168"/>
    </location>
</feature>
<comment type="caution">
    <text evidence="2">The sequence shown here is derived from an EMBL/GenBank/DDBJ whole genome shotgun (WGS) entry which is preliminary data.</text>
</comment>
<gene>
    <name evidence="2" type="ORF">JJB11_24175</name>
</gene>
<accession>A0A934TZR2</accession>
<evidence type="ECO:0000256" key="1">
    <source>
        <dbReference type="SAM" id="SignalP"/>
    </source>
</evidence>
<dbReference type="EMBL" id="JAEPWM010000016">
    <property type="protein sequence ID" value="MBK6009207.1"/>
    <property type="molecule type" value="Genomic_DNA"/>
</dbReference>
<keyword evidence="3" id="KW-1185">Reference proteome</keyword>
<dbReference type="Proteomes" id="UP000630528">
    <property type="component" value="Unassembled WGS sequence"/>
</dbReference>
<keyword evidence="1" id="KW-0732">Signal</keyword>
<name>A0A934TZR2_9BURK</name>
<dbReference type="AlphaFoldDB" id="A0A934TZR2"/>
<feature type="signal peptide" evidence="1">
    <location>
        <begin position="1"/>
        <end position="32"/>
    </location>
</feature>
<protein>
    <submittedName>
        <fullName evidence="2">Aspartate carbamoyltransferase</fullName>
    </submittedName>
</protein>
<evidence type="ECO:0000313" key="2">
    <source>
        <dbReference type="EMBL" id="MBK6009207.1"/>
    </source>
</evidence>
<evidence type="ECO:0000313" key="3">
    <source>
        <dbReference type="Proteomes" id="UP000630528"/>
    </source>
</evidence>
<organism evidence="2 3">
    <name type="scientific">Ramlibacter ginsenosidimutans</name>
    <dbReference type="NCBI Taxonomy" id="502333"/>
    <lineage>
        <taxon>Bacteria</taxon>
        <taxon>Pseudomonadati</taxon>
        <taxon>Pseudomonadota</taxon>
        <taxon>Betaproteobacteria</taxon>
        <taxon>Burkholderiales</taxon>
        <taxon>Comamonadaceae</taxon>
        <taxon>Ramlibacter</taxon>
    </lineage>
</organism>